<evidence type="ECO:0000313" key="1">
    <source>
        <dbReference type="EMBL" id="AQS86607.1"/>
    </source>
</evidence>
<accession>A0A1U9KLD6</accession>
<sequence>MNLDGVVPGLQAGKRFLFVASPHRRCGNAERATFRPDRVAEMIVTIGTVGENLARIGGHDVRTCASIVDVGWRYRDPLDQSRRGIGADIGLETMHGLGPLCFTQRASPSCSVCDAMIVASTIVPVLIQIACAFN</sequence>
<reference evidence="1 2" key="1">
    <citation type="submission" date="2016-03" db="EMBL/GenBank/DDBJ databases">
        <title>Acetic acid bacteria sequencing.</title>
        <authorList>
            <person name="Brandt J."/>
            <person name="Jakob F."/>
            <person name="Vogel R.F."/>
        </authorList>
    </citation>
    <scope>NUCLEOTIDE SEQUENCE [LARGE SCALE GENOMIC DNA]</scope>
    <source>
        <strain evidence="1 2">NBRC 101099</strain>
    </source>
</reference>
<gene>
    <name evidence="1" type="ORF">A0U93_00035</name>
</gene>
<organism evidence="1 2">
    <name type="scientific">Neoasaia chiangmaiensis</name>
    <dbReference type="NCBI Taxonomy" id="320497"/>
    <lineage>
        <taxon>Bacteria</taxon>
        <taxon>Pseudomonadati</taxon>
        <taxon>Pseudomonadota</taxon>
        <taxon>Alphaproteobacteria</taxon>
        <taxon>Acetobacterales</taxon>
        <taxon>Acetobacteraceae</taxon>
        <taxon>Neoasaia</taxon>
    </lineage>
</organism>
<dbReference type="AlphaFoldDB" id="A0A1U9KLD6"/>
<keyword evidence="2" id="KW-1185">Reference proteome</keyword>
<dbReference type="Proteomes" id="UP000188604">
    <property type="component" value="Chromosome"/>
</dbReference>
<evidence type="ECO:0000313" key="2">
    <source>
        <dbReference type="Proteomes" id="UP000188604"/>
    </source>
</evidence>
<protein>
    <submittedName>
        <fullName evidence="1">Uncharacterized protein</fullName>
    </submittedName>
</protein>
<dbReference type="EMBL" id="CP014691">
    <property type="protein sequence ID" value="AQS86607.1"/>
    <property type="molecule type" value="Genomic_DNA"/>
</dbReference>
<proteinExistence type="predicted"/>
<name>A0A1U9KLD6_9PROT</name>
<dbReference type="KEGG" id="nch:A0U93_00035"/>